<accession>A0A3Q9IRX9</accession>
<proteinExistence type="predicted"/>
<evidence type="ECO:0000313" key="1">
    <source>
        <dbReference type="EMBL" id="AZS30681.1"/>
    </source>
</evidence>
<organism evidence="1 2">
    <name type="scientific">Butyricimonas faecalis</name>
    <dbReference type="NCBI Taxonomy" id="2093856"/>
    <lineage>
        <taxon>Bacteria</taxon>
        <taxon>Pseudomonadati</taxon>
        <taxon>Bacteroidota</taxon>
        <taxon>Bacteroidia</taxon>
        <taxon>Bacteroidales</taxon>
        <taxon>Odoribacteraceae</taxon>
        <taxon>Butyricimonas</taxon>
    </lineage>
</organism>
<name>A0A3Q9IRX9_9BACT</name>
<reference evidence="1 2" key="1">
    <citation type="submission" date="2018-10" db="EMBL/GenBank/DDBJ databases">
        <title>Butyricimonas faecalis sp. nov., isolated from human faeces and emended description of the genus Butyricimonas.</title>
        <authorList>
            <person name="Le Roy T."/>
            <person name="Van der Smissen P."/>
            <person name="Paquot A."/>
            <person name="Delzenne N."/>
            <person name="Muccioli G."/>
            <person name="Collet J.-F."/>
            <person name="Cani P.D."/>
        </authorList>
    </citation>
    <scope>NUCLEOTIDE SEQUENCE [LARGE SCALE GENOMIC DNA]</scope>
    <source>
        <strain evidence="1 2">H184</strain>
    </source>
</reference>
<dbReference type="EMBL" id="CP032819">
    <property type="protein sequence ID" value="AZS30681.1"/>
    <property type="molecule type" value="Genomic_DNA"/>
</dbReference>
<protein>
    <recommendedName>
        <fullName evidence="3">6-bladed beta-propeller</fullName>
    </recommendedName>
</protein>
<dbReference type="Proteomes" id="UP000270673">
    <property type="component" value="Chromosome"/>
</dbReference>
<dbReference type="KEGG" id="buy:D8S85_14760"/>
<gene>
    <name evidence="1" type="ORF">D8S85_14760</name>
</gene>
<sequence length="418" mass="49269">MPNEFFSLKENRLAFKILNIMNFRVLFIYLQLCLFLQNGYSQESSLVVPVIRLCPEEAITLRTSELFDGYRIFSLNGCSYDRMLDILEVGDQFIALLEIKMEERYIAVFDRYGHFLQRIGNNVDFDKRVGINGIQLEPDGTLGVYVTRAYLNYSLDGKLNFRRKIENSTGMRTTGFSLQGGVGNDLYLWRMYQQQGNKNSDKYWLKITNTDGHTVLQFFSLVGREQGEEYSSYTYDGCIRLYNVYDSHVYSVEKNRVIPCYCLDKGKHTTLLDMELLLTDCGKAVQKAGIIHVKLKENQKYVIGEYFFKTRYYYFVHDKSNGKTSNYVFVDDDILFPSSPQSRLFPSTYFQAWSDLYFDDCYFNFYYRPQDFTRKIDRLKEHLSLSGWDEFCRKHPDIIKIYKENDGDAFVIISYKFR</sequence>
<keyword evidence="2" id="KW-1185">Reference proteome</keyword>
<evidence type="ECO:0000313" key="2">
    <source>
        <dbReference type="Proteomes" id="UP000270673"/>
    </source>
</evidence>
<evidence type="ECO:0008006" key="3">
    <source>
        <dbReference type="Google" id="ProtNLM"/>
    </source>
</evidence>
<dbReference type="Pfam" id="PF17170">
    <property type="entry name" value="DUF5128"/>
    <property type="match status" value="1"/>
</dbReference>
<dbReference type="AlphaFoldDB" id="A0A3Q9IRX9"/>